<dbReference type="Proteomes" id="UP000299102">
    <property type="component" value="Unassembled WGS sequence"/>
</dbReference>
<accession>A0A4C1UJB5</accession>
<keyword evidence="2" id="KW-1185">Reference proteome</keyword>
<comment type="caution">
    <text evidence="1">The sequence shown here is derived from an EMBL/GenBank/DDBJ whole genome shotgun (WGS) entry which is preliminary data.</text>
</comment>
<dbReference type="AlphaFoldDB" id="A0A4C1UJB5"/>
<gene>
    <name evidence="1" type="ORF">EVAR_86075_1</name>
</gene>
<dbReference type="EMBL" id="BGZK01000181">
    <property type="protein sequence ID" value="GBP26571.1"/>
    <property type="molecule type" value="Genomic_DNA"/>
</dbReference>
<evidence type="ECO:0000313" key="2">
    <source>
        <dbReference type="Proteomes" id="UP000299102"/>
    </source>
</evidence>
<organism evidence="1 2">
    <name type="scientific">Eumeta variegata</name>
    <name type="common">Bagworm moth</name>
    <name type="synonym">Eumeta japonica</name>
    <dbReference type="NCBI Taxonomy" id="151549"/>
    <lineage>
        <taxon>Eukaryota</taxon>
        <taxon>Metazoa</taxon>
        <taxon>Ecdysozoa</taxon>
        <taxon>Arthropoda</taxon>
        <taxon>Hexapoda</taxon>
        <taxon>Insecta</taxon>
        <taxon>Pterygota</taxon>
        <taxon>Neoptera</taxon>
        <taxon>Endopterygota</taxon>
        <taxon>Lepidoptera</taxon>
        <taxon>Glossata</taxon>
        <taxon>Ditrysia</taxon>
        <taxon>Tineoidea</taxon>
        <taxon>Psychidae</taxon>
        <taxon>Oiketicinae</taxon>
        <taxon>Eumeta</taxon>
    </lineage>
</organism>
<sequence>MQLLGCFESIESYIHTYQIRVKHNYVFVVAQSYELTCENVEAPNEPADVENEGEHDGPLNSKKVMIVLFEFRSKRASIAGGRRLRRKKPQFPARAPLVIAPADRLRPYRKLQMTLLL</sequence>
<name>A0A4C1UJB5_EUMVA</name>
<evidence type="ECO:0000313" key="1">
    <source>
        <dbReference type="EMBL" id="GBP26571.1"/>
    </source>
</evidence>
<proteinExistence type="predicted"/>
<protein>
    <submittedName>
        <fullName evidence="1">Uncharacterized protein</fullName>
    </submittedName>
</protein>
<reference evidence="1 2" key="1">
    <citation type="journal article" date="2019" name="Commun. Biol.">
        <title>The bagworm genome reveals a unique fibroin gene that provides high tensile strength.</title>
        <authorList>
            <person name="Kono N."/>
            <person name="Nakamura H."/>
            <person name="Ohtoshi R."/>
            <person name="Tomita M."/>
            <person name="Numata K."/>
            <person name="Arakawa K."/>
        </authorList>
    </citation>
    <scope>NUCLEOTIDE SEQUENCE [LARGE SCALE GENOMIC DNA]</scope>
</reference>